<accession>A0ACA9STQ4</accession>
<reference evidence="1" key="1">
    <citation type="submission" date="2021-06" db="EMBL/GenBank/DDBJ databases">
        <authorList>
            <person name="Kallberg Y."/>
            <person name="Tangrot J."/>
            <person name="Rosling A."/>
        </authorList>
    </citation>
    <scope>NUCLEOTIDE SEQUENCE</scope>
    <source>
        <strain evidence="1">MA461A</strain>
    </source>
</reference>
<feature type="non-terminal residue" evidence="1">
    <location>
        <position position="108"/>
    </location>
</feature>
<name>A0ACA9STQ4_9GLOM</name>
<sequence>GSRSSSPLPQPSGDLFDDILTTSSSEFGSFETAQNNPLKNKSLLTQTTPAGHNLNSSFLSNNTNTYKEINTSSSTADDLLDFGIFDKPPKSPSLAVTTEIDEDKIDPF</sequence>
<feature type="non-terminal residue" evidence="1">
    <location>
        <position position="1"/>
    </location>
</feature>
<evidence type="ECO:0000313" key="1">
    <source>
        <dbReference type="EMBL" id="CAG8848774.1"/>
    </source>
</evidence>
<dbReference type="EMBL" id="CAJVQC010162265">
    <property type="protein sequence ID" value="CAG8848774.1"/>
    <property type="molecule type" value="Genomic_DNA"/>
</dbReference>
<dbReference type="Proteomes" id="UP000789920">
    <property type="component" value="Unassembled WGS sequence"/>
</dbReference>
<proteinExistence type="predicted"/>
<evidence type="ECO:0000313" key="2">
    <source>
        <dbReference type="Proteomes" id="UP000789920"/>
    </source>
</evidence>
<organism evidence="1 2">
    <name type="scientific">Racocetra persica</name>
    <dbReference type="NCBI Taxonomy" id="160502"/>
    <lineage>
        <taxon>Eukaryota</taxon>
        <taxon>Fungi</taxon>
        <taxon>Fungi incertae sedis</taxon>
        <taxon>Mucoromycota</taxon>
        <taxon>Glomeromycotina</taxon>
        <taxon>Glomeromycetes</taxon>
        <taxon>Diversisporales</taxon>
        <taxon>Gigasporaceae</taxon>
        <taxon>Racocetra</taxon>
    </lineage>
</organism>
<comment type="caution">
    <text evidence="1">The sequence shown here is derived from an EMBL/GenBank/DDBJ whole genome shotgun (WGS) entry which is preliminary data.</text>
</comment>
<gene>
    <name evidence="1" type="ORF">RPERSI_LOCUS35284</name>
</gene>
<protein>
    <submittedName>
        <fullName evidence="1">9233_t:CDS:1</fullName>
    </submittedName>
</protein>
<keyword evidence="2" id="KW-1185">Reference proteome</keyword>